<sequence>RGREATCDGVIGDGQQENRATDDGGAGGGDAAHGGRRMESMMSQLHVNAESMVSVIIPGLTDDFLQSSRDGNLESEVQPKRLLITTRQTDII</sequence>
<dbReference type="EMBL" id="OY660866">
    <property type="protein sequence ID" value="CAJ1054012.1"/>
    <property type="molecule type" value="Genomic_DNA"/>
</dbReference>
<evidence type="ECO:0000256" key="1">
    <source>
        <dbReference type="SAM" id="MobiDB-lite"/>
    </source>
</evidence>
<evidence type="ECO:0000313" key="3">
    <source>
        <dbReference type="Proteomes" id="UP001178508"/>
    </source>
</evidence>
<protein>
    <submittedName>
        <fullName evidence="2">Uncharacterized protein</fullName>
    </submittedName>
</protein>
<keyword evidence="3" id="KW-1185">Reference proteome</keyword>
<name>A0AAV1EYS6_XYRNO</name>
<reference evidence="2" key="1">
    <citation type="submission" date="2023-08" db="EMBL/GenBank/DDBJ databases">
        <authorList>
            <person name="Alioto T."/>
            <person name="Alioto T."/>
            <person name="Gomez Garrido J."/>
        </authorList>
    </citation>
    <scope>NUCLEOTIDE SEQUENCE</scope>
</reference>
<dbReference type="Proteomes" id="UP001178508">
    <property type="component" value="Chromosome 3"/>
</dbReference>
<accession>A0AAV1EYS6</accession>
<dbReference type="AlphaFoldDB" id="A0AAV1EYS6"/>
<evidence type="ECO:0000313" key="2">
    <source>
        <dbReference type="EMBL" id="CAJ1054012.1"/>
    </source>
</evidence>
<feature type="non-terminal residue" evidence="2">
    <location>
        <position position="92"/>
    </location>
</feature>
<organism evidence="2 3">
    <name type="scientific">Xyrichtys novacula</name>
    <name type="common">Pearly razorfish</name>
    <name type="synonym">Hemipteronotus novacula</name>
    <dbReference type="NCBI Taxonomy" id="13765"/>
    <lineage>
        <taxon>Eukaryota</taxon>
        <taxon>Metazoa</taxon>
        <taxon>Chordata</taxon>
        <taxon>Craniata</taxon>
        <taxon>Vertebrata</taxon>
        <taxon>Euteleostomi</taxon>
        <taxon>Actinopterygii</taxon>
        <taxon>Neopterygii</taxon>
        <taxon>Teleostei</taxon>
        <taxon>Neoteleostei</taxon>
        <taxon>Acanthomorphata</taxon>
        <taxon>Eupercaria</taxon>
        <taxon>Labriformes</taxon>
        <taxon>Labridae</taxon>
        <taxon>Xyrichtys</taxon>
    </lineage>
</organism>
<proteinExistence type="predicted"/>
<feature type="region of interest" description="Disordered" evidence="1">
    <location>
        <begin position="1"/>
        <end position="36"/>
    </location>
</feature>
<gene>
    <name evidence="2" type="ORF">XNOV1_A018083</name>
</gene>